<accession>A0AC60P1R6</accession>
<comment type="caution">
    <text evidence="1">The sequence shown here is derived from an EMBL/GenBank/DDBJ whole genome shotgun (WGS) entry which is preliminary data.</text>
</comment>
<keyword evidence="2" id="KW-1185">Reference proteome</keyword>
<dbReference type="Proteomes" id="UP000805193">
    <property type="component" value="Unassembled WGS sequence"/>
</dbReference>
<dbReference type="EMBL" id="JABSTQ010011278">
    <property type="protein sequence ID" value="KAG0413266.1"/>
    <property type="molecule type" value="Genomic_DNA"/>
</dbReference>
<reference evidence="1 2" key="1">
    <citation type="journal article" date="2020" name="Cell">
        <title>Large-Scale Comparative Analyses of Tick Genomes Elucidate Their Genetic Diversity and Vector Capacities.</title>
        <authorList>
            <consortium name="Tick Genome and Microbiome Consortium (TIGMIC)"/>
            <person name="Jia N."/>
            <person name="Wang J."/>
            <person name="Shi W."/>
            <person name="Du L."/>
            <person name="Sun Y."/>
            <person name="Zhan W."/>
            <person name="Jiang J.F."/>
            <person name="Wang Q."/>
            <person name="Zhang B."/>
            <person name="Ji P."/>
            <person name="Bell-Sakyi L."/>
            <person name="Cui X.M."/>
            <person name="Yuan T.T."/>
            <person name="Jiang B.G."/>
            <person name="Yang W.F."/>
            <person name="Lam T.T."/>
            <person name="Chang Q.C."/>
            <person name="Ding S.J."/>
            <person name="Wang X.J."/>
            <person name="Zhu J.G."/>
            <person name="Ruan X.D."/>
            <person name="Zhao L."/>
            <person name="Wei J.T."/>
            <person name="Ye R.Z."/>
            <person name="Que T.C."/>
            <person name="Du C.H."/>
            <person name="Zhou Y.H."/>
            <person name="Cheng J.X."/>
            <person name="Dai P.F."/>
            <person name="Guo W.B."/>
            <person name="Han X.H."/>
            <person name="Huang E.J."/>
            <person name="Li L.F."/>
            <person name="Wei W."/>
            <person name="Gao Y.C."/>
            <person name="Liu J.Z."/>
            <person name="Shao H.Z."/>
            <person name="Wang X."/>
            <person name="Wang C.C."/>
            <person name="Yang T.C."/>
            <person name="Huo Q.B."/>
            <person name="Li W."/>
            <person name="Chen H.Y."/>
            <person name="Chen S.E."/>
            <person name="Zhou L.G."/>
            <person name="Ni X.B."/>
            <person name="Tian J.H."/>
            <person name="Sheng Y."/>
            <person name="Liu T."/>
            <person name="Pan Y.S."/>
            <person name="Xia L.Y."/>
            <person name="Li J."/>
            <person name="Zhao F."/>
            <person name="Cao W.C."/>
        </authorList>
    </citation>
    <scope>NUCLEOTIDE SEQUENCE [LARGE SCALE GENOMIC DNA]</scope>
    <source>
        <strain evidence="1">Iper-2018</strain>
    </source>
</reference>
<evidence type="ECO:0000313" key="2">
    <source>
        <dbReference type="Proteomes" id="UP000805193"/>
    </source>
</evidence>
<evidence type="ECO:0000313" key="1">
    <source>
        <dbReference type="EMBL" id="KAG0413266.1"/>
    </source>
</evidence>
<name>A0AC60P1R6_IXOPE</name>
<sequence length="502" mass="55670">MKEGETESSKNGGLATELHNITVKPVTTAEEKDALPGHATAPGPDGLTLKELKALPLTFLAKLYNLFLWWERASRKKGRLFLANIDLRKAFESVTHSSIISALSRHELVGATVVNYLTWFYNNSTTTLTHGGVSRTVRPGRRVRQGDPLSPLLFNTVLDEFLAGIPEEFGVMLGERKCAALAFADDLVILAETQQGLQYLLEAFAVFLEERGFSINIEKSATLSMLGDGKYRRVKAVPINFTVQGHELPIIGISDSWAYLGVKMDALGTEKSDSMLEHMVELETWREMVEKAERNTKFGEMLIRTRVQEKNFWRSALVGMVDGRGLREARTAAKVLLDVPGGKTKTIDVELGVRLRKPTLTLSRYVPAPTQHASKDTTVWPEFIEAIKRDFSVQRVGVYALTATERGIVCPKSADFLVSLGLSRRDASYLGLLVARALSLEPSVSSENSSARDRVTMCWRAQREQYGERRKVSSGSGHTRPALSPLPLRLLAAISLLTVLWT</sequence>
<organism evidence="1 2">
    <name type="scientific">Ixodes persulcatus</name>
    <name type="common">Taiga tick</name>
    <dbReference type="NCBI Taxonomy" id="34615"/>
    <lineage>
        <taxon>Eukaryota</taxon>
        <taxon>Metazoa</taxon>
        <taxon>Ecdysozoa</taxon>
        <taxon>Arthropoda</taxon>
        <taxon>Chelicerata</taxon>
        <taxon>Arachnida</taxon>
        <taxon>Acari</taxon>
        <taxon>Parasitiformes</taxon>
        <taxon>Ixodida</taxon>
        <taxon>Ixodoidea</taxon>
        <taxon>Ixodidae</taxon>
        <taxon>Ixodinae</taxon>
        <taxon>Ixodes</taxon>
    </lineage>
</organism>
<gene>
    <name evidence="1" type="ORF">HPB47_009601</name>
</gene>
<proteinExistence type="predicted"/>
<protein>
    <submittedName>
        <fullName evidence="1">Uncharacterized protein</fullName>
    </submittedName>
</protein>